<dbReference type="CDD" id="cd09992">
    <property type="entry name" value="HDAC_classII"/>
    <property type="match status" value="1"/>
</dbReference>
<feature type="domain" description="Histone deacetylase" evidence="2">
    <location>
        <begin position="72"/>
        <end position="276"/>
    </location>
</feature>
<dbReference type="Pfam" id="PF00850">
    <property type="entry name" value="Hist_deacetyl"/>
    <property type="match status" value="1"/>
</dbReference>
<organism evidence="3 4">
    <name type="scientific">Desulfosporosinus fructosivorans</name>
    <dbReference type="NCBI Taxonomy" id="2018669"/>
    <lineage>
        <taxon>Bacteria</taxon>
        <taxon>Bacillati</taxon>
        <taxon>Bacillota</taxon>
        <taxon>Clostridia</taxon>
        <taxon>Eubacteriales</taxon>
        <taxon>Desulfitobacteriaceae</taxon>
        <taxon>Desulfosporosinus</taxon>
    </lineage>
</organism>
<name>A0A4Z0R3S8_9FIRM</name>
<gene>
    <name evidence="3" type="ORF">E4K67_18375</name>
</gene>
<dbReference type="EMBL" id="SPQQ01000006">
    <property type="protein sequence ID" value="TGE37045.1"/>
    <property type="molecule type" value="Genomic_DNA"/>
</dbReference>
<dbReference type="Gene3D" id="3.40.800.20">
    <property type="entry name" value="Histone deacetylase domain"/>
    <property type="match status" value="1"/>
</dbReference>
<dbReference type="Proteomes" id="UP000298460">
    <property type="component" value="Unassembled WGS sequence"/>
</dbReference>
<dbReference type="OrthoDB" id="9808367at2"/>
<dbReference type="AlphaFoldDB" id="A0A4Z0R3S8"/>
<reference evidence="3 4" key="1">
    <citation type="submission" date="2019-03" db="EMBL/GenBank/DDBJ databases">
        <title>Draft Genome Sequence of Desulfosporosinus fructosivorans Strain 63.6F, Isolated from Marine Sediment in the Baltic Sea.</title>
        <authorList>
            <person name="Hausmann B."/>
            <person name="Vandieken V."/>
            <person name="Pjevac P."/>
            <person name="Schreck K."/>
            <person name="Herbold C.W."/>
            <person name="Loy A."/>
        </authorList>
    </citation>
    <scope>NUCLEOTIDE SEQUENCE [LARGE SCALE GENOMIC DNA]</scope>
    <source>
        <strain evidence="3 4">63.6F</strain>
    </source>
</reference>
<evidence type="ECO:0000313" key="4">
    <source>
        <dbReference type="Proteomes" id="UP000298460"/>
    </source>
</evidence>
<dbReference type="GO" id="GO:0040029">
    <property type="term" value="P:epigenetic regulation of gene expression"/>
    <property type="evidence" value="ECO:0007669"/>
    <property type="project" value="TreeGrafter"/>
</dbReference>
<evidence type="ECO:0000259" key="2">
    <source>
        <dbReference type="Pfam" id="PF00850"/>
    </source>
</evidence>
<accession>A0A4Z0R3S8</accession>
<dbReference type="SUPFAM" id="SSF52768">
    <property type="entry name" value="Arginase/deacetylase"/>
    <property type="match status" value="1"/>
</dbReference>
<dbReference type="PRINTS" id="PR01270">
    <property type="entry name" value="HDASUPER"/>
</dbReference>
<dbReference type="PANTHER" id="PTHR10625:SF10">
    <property type="entry name" value="HISTONE DEACETYLASE HDAC1"/>
    <property type="match status" value="1"/>
</dbReference>
<dbReference type="GO" id="GO:0004407">
    <property type="term" value="F:histone deacetylase activity"/>
    <property type="evidence" value="ECO:0007669"/>
    <property type="project" value="TreeGrafter"/>
</dbReference>
<keyword evidence="4" id="KW-1185">Reference proteome</keyword>
<protein>
    <submittedName>
        <fullName evidence="3">Histone deacetylase</fullName>
    </submittedName>
</protein>
<dbReference type="PANTHER" id="PTHR10625">
    <property type="entry name" value="HISTONE DEACETYLASE HDAC1-RELATED"/>
    <property type="match status" value="1"/>
</dbReference>
<dbReference type="InterPro" id="IPR023696">
    <property type="entry name" value="Ureohydrolase_dom_sf"/>
</dbReference>
<comment type="caution">
    <text evidence="3">The sequence shown here is derived from an EMBL/GenBank/DDBJ whole genome shotgun (WGS) entry which is preliminary data.</text>
</comment>
<proteinExistence type="inferred from homology"/>
<dbReference type="InterPro" id="IPR037138">
    <property type="entry name" value="His_deacetylse_dom_sf"/>
</dbReference>
<dbReference type="InterPro" id="IPR023801">
    <property type="entry name" value="His_deacetylse_dom"/>
</dbReference>
<evidence type="ECO:0000313" key="3">
    <source>
        <dbReference type="EMBL" id="TGE37045.1"/>
    </source>
</evidence>
<comment type="similarity">
    <text evidence="1">Belongs to the histone deacetylase family.</text>
</comment>
<sequence length="446" mass="49824">MKRTGILFFPAFDWSLGDSHPEREERLLYTQEQLFEEGILDLPQIKQYSPRLASLHEALRAQALFPTPEVHIGSLDAHLIAAGSAILLGEARVRGEISNGFVMARPPGHHSGATSWGNRGFCSLNNEAILVNHLRARFGTKKIAIVDTDVHHGDGTQDIFYHDPNVLFISLHQDGRTLFPGSGFVNEKGGPNAWDQTLNIPLPPGTGDEGYHYVLENWVLPRLQAFAPDLIINSAGQDNHFTDPLASMKLTANGYGRITELLQPDLAVLEGGYSIEGALPYVNLAILLALAGEDYHHVREPQKPDSPALPLAALKPYFEALKKQHETIKPRFTIQGKAFFPQGTWIYSPRSVYYDTDGFEETRHDYIRECSHCGGTVYIESSRSSSPQKSVLVRIPFQACSECEQAGYDLWDHLQHHSEATTSGLLQNQLHDKLDVWSRKEGLRKF</sequence>
<dbReference type="InterPro" id="IPR000286">
    <property type="entry name" value="HDACs"/>
</dbReference>
<evidence type="ECO:0000256" key="1">
    <source>
        <dbReference type="ARBA" id="ARBA00005947"/>
    </source>
</evidence>
<dbReference type="RefSeq" id="WP_135549293.1">
    <property type="nucleotide sequence ID" value="NZ_SPQQ01000006.1"/>
</dbReference>